<sequence length="87" mass="10078">MSGRQKDELSKRGYTFMEQTQMQKLHEEQSLVLPYSDGELNKGHLHKYTNLHEPEIKSMVADYGTLSREQRQDALWEAIAKIAGLDK</sequence>
<keyword evidence="2" id="KW-1185">Reference proteome</keyword>
<dbReference type="Proteomes" id="UP000230423">
    <property type="component" value="Unassembled WGS sequence"/>
</dbReference>
<feature type="non-terminal residue" evidence="1">
    <location>
        <position position="87"/>
    </location>
</feature>
<organism evidence="1 2">
    <name type="scientific">Teladorsagia circumcincta</name>
    <name type="common">Brown stomach worm</name>
    <name type="synonym">Ostertagia circumcincta</name>
    <dbReference type="NCBI Taxonomy" id="45464"/>
    <lineage>
        <taxon>Eukaryota</taxon>
        <taxon>Metazoa</taxon>
        <taxon>Ecdysozoa</taxon>
        <taxon>Nematoda</taxon>
        <taxon>Chromadorea</taxon>
        <taxon>Rhabditida</taxon>
        <taxon>Rhabditina</taxon>
        <taxon>Rhabditomorpha</taxon>
        <taxon>Strongyloidea</taxon>
        <taxon>Trichostrongylidae</taxon>
        <taxon>Teladorsagia</taxon>
    </lineage>
</organism>
<dbReference type="AlphaFoldDB" id="A0A2G9TKC0"/>
<accession>A0A2G9TKC0</accession>
<reference evidence="1 2" key="1">
    <citation type="submission" date="2015-09" db="EMBL/GenBank/DDBJ databases">
        <title>Draft genome of the parasitic nematode Teladorsagia circumcincta isolate WARC Sus (inbred).</title>
        <authorList>
            <person name="Mitreva M."/>
        </authorList>
    </citation>
    <scope>NUCLEOTIDE SEQUENCE [LARGE SCALE GENOMIC DNA]</scope>
    <source>
        <strain evidence="1 2">S</strain>
    </source>
</reference>
<protein>
    <submittedName>
        <fullName evidence="1">Uncharacterized protein</fullName>
    </submittedName>
</protein>
<evidence type="ECO:0000313" key="2">
    <source>
        <dbReference type="Proteomes" id="UP000230423"/>
    </source>
</evidence>
<name>A0A2G9TKC0_TELCI</name>
<evidence type="ECO:0000313" key="1">
    <source>
        <dbReference type="EMBL" id="PIO57810.1"/>
    </source>
</evidence>
<proteinExistence type="predicted"/>
<dbReference type="OrthoDB" id="5917548at2759"/>
<gene>
    <name evidence="1" type="ORF">TELCIR_20770</name>
</gene>
<dbReference type="EMBL" id="KZ363765">
    <property type="protein sequence ID" value="PIO57810.1"/>
    <property type="molecule type" value="Genomic_DNA"/>
</dbReference>